<feature type="binding site" evidence="6">
    <location>
        <position position="48"/>
    </location>
    <ligand>
        <name>ATP</name>
        <dbReference type="ChEBI" id="CHEBI:30616"/>
    </ligand>
</feature>
<dbReference type="GO" id="GO:0003677">
    <property type="term" value="F:DNA binding"/>
    <property type="evidence" value="ECO:0007669"/>
    <property type="project" value="UniProtKB-KW"/>
</dbReference>
<sequence length="380" mass="42649">MGNDVLQQNTIVCSPTSKYTVHNIIGTGNFSRVYSALVVGTGNEVVIKVLNETCSSKRFDRKLYFKELGLLNQLKISRLRARYVQVIDAFLLKSGKLCFVMERLGSTLHSVLRNIGPLPIAICRSIVRQIAQGTCTTAIIIFETRAKHESKCTAMTDVVLSVSLHRRLGLAGLKCLGIVHADLKPDNIMFCSGTAHNLLVKIIDFGCAFDIKKVKTMHHKQIQAVPYRAPEVCFRSNLDHGLDIWALGCIMPEIVTGVKLFGVAEEELLIKMIIRTRPVPKSLISNLPTDSQETNLTVGWIQFQNLYADLISQHDQQWCDDIMWFMDLVYKMLIVMPETRITAVDALAHPFLTIVHFIDYPNTVMTKKNAELMASCVLDI</sequence>
<dbReference type="GO" id="GO:0005524">
    <property type="term" value="F:ATP binding"/>
    <property type="evidence" value="ECO:0007669"/>
    <property type="project" value="UniProtKB-UniRule"/>
</dbReference>
<evidence type="ECO:0000256" key="3">
    <source>
        <dbReference type="ARBA" id="ARBA00022741"/>
    </source>
</evidence>
<evidence type="ECO:0000256" key="6">
    <source>
        <dbReference type="PROSITE-ProRule" id="PRU10141"/>
    </source>
</evidence>
<evidence type="ECO:0000256" key="7">
    <source>
        <dbReference type="RuleBase" id="RU000304"/>
    </source>
</evidence>
<keyword evidence="9" id="KW-0371">Homeobox</keyword>
<gene>
    <name evidence="9" type="ORF">FWK35_00034112</name>
</gene>
<dbReference type="Pfam" id="PF00069">
    <property type="entry name" value="Pkinase"/>
    <property type="match status" value="2"/>
</dbReference>
<dbReference type="SMART" id="SM00220">
    <property type="entry name" value="S_TKc"/>
    <property type="match status" value="1"/>
</dbReference>
<dbReference type="Proteomes" id="UP000478052">
    <property type="component" value="Unassembled WGS sequence"/>
</dbReference>
<keyword evidence="4 9" id="KW-0418">Kinase</keyword>
<evidence type="ECO:0000256" key="1">
    <source>
        <dbReference type="ARBA" id="ARBA00022527"/>
    </source>
</evidence>
<dbReference type="InterPro" id="IPR011009">
    <property type="entry name" value="Kinase-like_dom_sf"/>
</dbReference>
<keyword evidence="5 6" id="KW-0067">ATP-binding</keyword>
<dbReference type="OrthoDB" id="437530at2759"/>
<evidence type="ECO:0000256" key="2">
    <source>
        <dbReference type="ARBA" id="ARBA00022679"/>
    </source>
</evidence>
<proteinExistence type="inferred from homology"/>
<name>A0A6G0Z6U0_APHCR</name>
<keyword evidence="10" id="KW-1185">Reference proteome</keyword>
<dbReference type="PROSITE" id="PS00107">
    <property type="entry name" value="PROTEIN_KINASE_ATP"/>
    <property type="match status" value="1"/>
</dbReference>
<dbReference type="PROSITE" id="PS50011">
    <property type="entry name" value="PROTEIN_KINASE_DOM"/>
    <property type="match status" value="1"/>
</dbReference>
<evidence type="ECO:0000256" key="4">
    <source>
        <dbReference type="ARBA" id="ARBA00022777"/>
    </source>
</evidence>
<keyword evidence="2" id="KW-0808">Transferase</keyword>
<comment type="similarity">
    <text evidence="7">Belongs to the protein kinase superfamily.</text>
</comment>
<evidence type="ECO:0000313" key="9">
    <source>
        <dbReference type="EMBL" id="KAF0766238.1"/>
    </source>
</evidence>
<dbReference type="EMBL" id="VUJU01001236">
    <property type="protein sequence ID" value="KAF0766238.1"/>
    <property type="molecule type" value="Genomic_DNA"/>
</dbReference>
<organism evidence="9 10">
    <name type="scientific">Aphis craccivora</name>
    <name type="common">Cowpea aphid</name>
    <dbReference type="NCBI Taxonomy" id="307492"/>
    <lineage>
        <taxon>Eukaryota</taxon>
        <taxon>Metazoa</taxon>
        <taxon>Ecdysozoa</taxon>
        <taxon>Arthropoda</taxon>
        <taxon>Hexapoda</taxon>
        <taxon>Insecta</taxon>
        <taxon>Pterygota</taxon>
        <taxon>Neoptera</taxon>
        <taxon>Paraneoptera</taxon>
        <taxon>Hemiptera</taxon>
        <taxon>Sternorrhyncha</taxon>
        <taxon>Aphidomorpha</taxon>
        <taxon>Aphidoidea</taxon>
        <taxon>Aphididae</taxon>
        <taxon>Aphidini</taxon>
        <taxon>Aphis</taxon>
        <taxon>Aphis</taxon>
    </lineage>
</organism>
<evidence type="ECO:0000256" key="5">
    <source>
        <dbReference type="ARBA" id="ARBA00022840"/>
    </source>
</evidence>
<feature type="domain" description="Protein kinase" evidence="8">
    <location>
        <begin position="19"/>
        <end position="352"/>
    </location>
</feature>
<accession>A0A6G0Z6U0</accession>
<dbReference type="PROSITE" id="PS00108">
    <property type="entry name" value="PROTEIN_KINASE_ST"/>
    <property type="match status" value="1"/>
</dbReference>
<dbReference type="InterPro" id="IPR008271">
    <property type="entry name" value="Ser/Thr_kinase_AS"/>
</dbReference>
<keyword evidence="9" id="KW-0238">DNA-binding</keyword>
<comment type="caution">
    <text evidence="9">The sequence shown here is derived from an EMBL/GenBank/DDBJ whole genome shotgun (WGS) entry which is preliminary data.</text>
</comment>
<dbReference type="GO" id="GO:0004674">
    <property type="term" value="F:protein serine/threonine kinase activity"/>
    <property type="evidence" value="ECO:0007669"/>
    <property type="project" value="UniProtKB-KW"/>
</dbReference>
<keyword evidence="3 6" id="KW-0547">Nucleotide-binding</keyword>
<dbReference type="Gene3D" id="1.10.510.10">
    <property type="entry name" value="Transferase(Phosphotransferase) domain 1"/>
    <property type="match status" value="2"/>
</dbReference>
<dbReference type="PANTHER" id="PTHR24058">
    <property type="entry name" value="DUAL SPECIFICITY PROTEIN KINASE"/>
    <property type="match status" value="1"/>
</dbReference>
<dbReference type="SUPFAM" id="SSF56112">
    <property type="entry name" value="Protein kinase-like (PK-like)"/>
    <property type="match status" value="2"/>
</dbReference>
<dbReference type="InterPro" id="IPR050494">
    <property type="entry name" value="Ser_Thr_dual-spec_kinase"/>
</dbReference>
<dbReference type="InterPro" id="IPR017441">
    <property type="entry name" value="Protein_kinase_ATP_BS"/>
</dbReference>
<evidence type="ECO:0000259" key="8">
    <source>
        <dbReference type="PROSITE" id="PS50011"/>
    </source>
</evidence>
<dbReference type="AlphaFoldDB" id="A0A6G0Z6U0"/>
<dbReference type="InterPro" id="IPR000719">
    <property type="entry name" value="Prot_kinase_dom"/>
</dbReference>
<evidence type="ECO:0000313" key="10">
    <source>
        <dbReference type="Proteomes" id="UP000478052"/>
    </source>
</evidence>
<reference evidence="9 10" key="1">
    <citation type="submission" date="2019-08" db="EMBL/GenBank/DDBJ databases">
        <title>Whole genome of Aphis craccivora.</title>
        <authorList>
            <person name="Voronova N.V."/>
            <person name="Shulinski R.S."/>
            <person name="Bandarenka Y.V."/>
            <person name="Zhorov D.G."/>
            <person name="Warner D."/>
        </authorList>
    </citation>
    <scope>NUCLEOTIDE SEQUENCE [LARGE SCALE GENOMIC DNA]</scope>
    <source>
        <strain evidence="9">180601</strain>
        <tissue evidence="9">Whole Body</tissue>
    </source>
</reference>
<protein>
    <submittedName>
        <fullName evidence="9">Homeodomain-interacting protein kinase 3-like</fullName>
    </submittedName>
</protein>
<keyword evidence="1 7" id="KW-0723">Serine/threonine-protein kinase</keyword>